<feature type="transmembrane region" description="Helical" evidence="7">
    <location>
        <begin position="212"/>
        <end position="231"/>
    </location>
</feature>
<dbReference type="PANTHER" id="PTHR30151:SF0">
    <property type="entry name" value="ABC TRANSPORTER PERMEASE PROTEIN MJ0413-RELATED"/>
    <property type="match status" value="1"/>
</dbReference>
<organism evidence="9 10">
    <name type="scientific">Bradyrhizobium diazoefficiens</name>
    <dbReference type="NCBI Taxonomy" id="1355477"/>
    <lineage>
        <taxon>Bacteria</taxon>
        <taxon>Pseudomonadati</taxon>
        <taxon>Pseudomonadota</taxon>
        <taxon>Alphaproteobacteria</taxon>
        <taxon>Hyphomicrobiales</taxon>
        <taxon>Nitrobacteraceae</taxon>
        <taxon>Bradyrhizobium</taxon>
    </lineage>
</organism>
<keyword evidence="3" id="KW-1003">Cell membrane</keyword>
<dbReference type="GO" id="GO:0005886">
    <property type="term" value="C:plasma membrane"/>
    <property type="evidence" value="ECO:0007669"/>
    <property type="project" value="UniProtKB-SubCell"/>
</dbReference>
<feature type="transmembrane region" description="Helical" evidence="7">
    <location>
        <begin position="149"/>
        <end position="168"/>
    </location>
</feature>
<dbReference type="EMBL" id="AP014685">
    <property type="protein sequence ID" value="BAR53774.1"/>
    <property type="molecule type" value="Genomic_DNA"/>
</dbReference>
<evidence type="ECO:0000256" key="5">
    <source>
        <dbReference type="ARBA" id="ARBA00022989"/>
    </source>
</evidence>
<keyword evidence="2 7" id="KW-0813">Transport</keyword>
<protein>
    <submittedName>
        <fullName evidence="9">ABC transporter permease protein</fullName>
    </submittedName>
</protein>
<dbReference type="InterPro" id="IPR000515">
    <property type="entry name" value="MetI-like"/>
</dbReference>
<dbReference type="PANTHER" id="PTHR30151">
    <property type="entry name" value="ALKANE SULFONATE ABC TRANSPORTER-RELATED, MEMBRANE SUBUNIT"/>
    <property type="match status" value="1"/>
</dbReference>
<evidence type="ECO:0000259" key="8">
    <source>
        <dbReference type="PROSITE" id="PS50928"/>
    </source>
</evidence>
<feature type="transmembrane region" description="Helical" evidence="7">
    <location>
        <begin position="87"/>
        <end position="109"/>
    </location>
</feature>
<evidence type="ECO:0000256" key="6">
    <source>
        <dbReference type="ARBA" id="ARBA00023136"/>
    </source>
</evidence>
<evidence type="ECO:0000256" key="7">
    <source>
        <dbReference type="RuleBase" id="RU363032"/>
    </source>
</evidence>
<dbReference type="Gene3D" id="1.10.3720.10">
    <property type="entry name" value="MetI-like"/>
    <property type="match status" value="1"/>
</dbReference>
<evidence type="ECO:0000313" key="9">
    <source>
        <dbReference type="EMBL" id="BAR53774.1"/>
    </source>
</evidence>
<evidence type="ECO:0000313" key="10">
    <source>
        <dbReference type="Proteomes" id="UP000063308"/>
    </source>
</evidence>
<feature type="transmembrane region" description="Helical" evidence="7">
    <location>
        <begin position="30"/>
        <end position="49"/>
    </location>
</feature>
<dbReference type="GO" id="GO:0055085">
    <property type="term" value="P:transmembrane transport"/>
    <property type="evidence" value="ECO:0007669"/>
    <property type="project" value="InterPro"/>
</dbReference>
<evidence type="ECO:0000256" key="2">
    <source>
        <dbReference type="ARBA" id="ARBA00022448"/>
    </source>
</evidence>
<dbReference type="InterPro" id="IPR035906">
    <property type="entry name" value="MetI-like_sf"/>
</dbReference>
<reference evidence="9 10" key="1">
    <citation type="submission" date="2014-11" db="EMBL/GenBank/DDBJ databases">
        <title>Symbiosis island explosion on the genome of extra-slow-growing strains of soybean bradyrhizobia with massive insertion sequences.</title>
        <authorList>
            <person name="Iida T."/>
            <person name="Minamisawa K."/>
        </authorList>
    </citation>
    <scope>NUCLEOTIDE SEQUENCE [LARGE SCALE GENOMIC DNA]</scope>
    <source>
        <strain evidence="9 10">NK6</strain>
    </source>
</reference>
<feature type="domain" description="ABC transmembrane type-1" evidence="8">
    <location>
        <begin position="83"/>
        <end position="264"/>
    </location>
</feature>
<name>A0A0E4FUU4_9BRAD</name>
<dbReference type="AlphaFoldDB" id="A0A0E4FUU4"/>
<proteinExistence type="inferred from homology"/>
<comment type="similarity">
    <text evidence="7">Belongs to the binding-protein-dependent transport system permease family.</text>
</comment>
<accession>A0A0E4FUU4</accession>
<dbReference type="Proteomes" id="UP000063308">
    <property type="component" value="Chromosome"/>
</dbReference>
<dbReference type="Pfam" id="PF00528">
    <property type="entry name" value="BPD_transp_1"/>
    <property type="match status" value="1"/>
</dbReference>
<sequence length="308" mass="33264">MQDGTSARQEIALRTDGRGRRPDSARLRRLNILIGALSLPLFVGLWELVSRSGAVNMVLFPPPTVVAAAVLEWIRSGQFLGDLLASLFRVTTGFIVGGALGILLGILTGQFPVISSLLSPLFHILRPIPPIAFVPIVILWFGLSEAGKLFLVVWGVFFTVWLSTHIGVQKVDRGLIRAALMLGTPRRQMLQEIVLLGALPYIVVGLRTAVSISFYTLVAAELAGAFAGIVYRIEIAQQNLQTGQVMGGLAALRSWPTGCFRRLQNVPSGGADVGTSIDHETGSGKLARLRRIGTETTGHSSLKPEHRF</sequence>
<dbReference type="PROSITE" id="PS50928">
    <property type="entry name" value="ABC_TM1"/>
    <property type="match status" value="1"/>
</dbReference>
<keyword evidence="6 7" id="KW-0472">Membrane</keyword>
<evidence type="ECO:0000256" key="4">
    <source>
        <dbReference type="ARBA" id="ARBA00022692"/>
    </source>
</evidence>
<feature type="transmembrane region" description="Helical" evidence="7">
    <location>
        <begin position="121"/>
        <end position="143"/>
    </location>
</feature>
<evidence type="ECO:0000256" key="3">
    <source>
        <dbReference type="ARBA" id="ARBA00022475"/>
    </source>
</evidence>
<gene>
    <name evidence="9" type="ORF">NK6_589</name>
</gene>
<dbReference type="SUPFAM" id="SSF161098">
    <property type="entry name" value="MetI-like"/>
    <property type="match status" value="1"/>
</dbReference>
<keyword evidence="4 7" id="KW-0812">Transmembrane</keyword>
<dbReference type="CDD" id="cd06261">
    <property type="entry name" value="TM_PBP2"/>
    <property type="match status" value="1"/>
</dbReference>
<comment type="subcellular location">
    <subcellularLocation>
        <location evidence="1 7">Cell membrane</location>
        <topology evidence="1 7">Multi-pass membrane protein</topology>
    </subcellularLocation>
</comment>
<evidence type="ECO:0000256" key="1">
    <source>
        <dbReference type="ARBA" id="ARBA00004651"/>
    </source>
</evidence>
<keyword evidence="5 7" id="KW-1133">Transmembrane helix</keyword>
<dbReference type="RefSeq" id="WP_396604972.1">
    <property type="nucleotide sequence ID" value="NZ_JBIYEG010000002.1"/>
</dbReference>